<evidence type="ECO:0000313" key="2">
    <source>
        <dbReference type="EMBL" id="SSX04338.1"/>
    </source>
</evidence>
<dbReference type="PANTHER" id="PTHR12991">
    <property type="entry name" value="NITROGEN PERMEASE REGULATOR 2/TUMOR SUPPRESSOR CANDIDATE 4"/>
    <property type="match status" value="1"/>
</dbReference>
<dbReference type="InterPro" id="IPR009348">
    <property type="entry name" value="NPR2-like"/>
</dbReference>
<dbReference type="PANTHER" id="PTHR12991:SF10">
    <property type="entry name" value="GATOR COMPLEX PROTEIN NPRL2"/>
    <property type="match status" value="1"/>
</dbReference>
<dbReference type="AlphaFoldDB" id="A0A336M792"/>
<dbReference type="EMBL" id="UFQS01000484">
    <property type="protein sequence ID" value="SSX04338.1"/>
    <property type="molecule type" value="Genomic_DNA"/>
</dbReference>
<accession>A0A336M792</accession>
<dbReference type="GO" id="GO:0005096">
    <property type="term" value="F:GTPase activator activity"/>
    <property type="evidence" value="ECO:0007669"/>
    <property type="project" value="TreeGrafter"/>
</dbReference>
<dbReference type="EMBL" id="UFQT01000484">
    <property type="protein sequence ID" value="SSX24703.1"/>
    <property type="molecule type" value="Genomic_DNA"/>
</dbReference>
<dbReference type="GO" id="GO:0005774">
    <property type="term" value="C:vacuolar membrane"/>
    <property type="evidence" value="ECO:0007669"/>
    <property type="project" value="TreeGrafter"/>
</dbReference>
<name>A0A336M792_CULSO</name>
<dbReference type="Pfam" id="PF06218">
    <property type="entry name" value="NPR2"/>
    <property type="match status" value="2"/>
</dbReference>
<proteinExistence type="inferred from homology"/>
<reference evidence="3" key="2">
    <citation type="submission" date="2018-07" db="EMBL/GenBank/DDBJ databases">
        <authorList>
            <person name="Quirk P.G."/>
            <person name="Krulwich T.A."/>
        </authorList>
    </citation>
    <scope>NUCLEOTIDE SEQUENCE</scope>
</reference>
<dbReference type="GO" id="GO:0010508">
    <property type="term" value="P:positive regulation of autophagy"/>
    <property type="evidence" value="ECO:0007669"/>
    <property type="project" value="TreeGrafter"/>
</dbReference>
<reference evidence="2" key="1">
    <citation type="submission" date="2018-04" db="EMBL/GenBank/DDBJ databases">
        <authorList>
            <person name="Go L.Y."/>
            <person name="Mitchell J.A."/>
        </authorList>
    </citation>
    <scope>NUCLEOTIDE SEQUENCE</scope>
    <source>
        <tissue evidence="2">Whole organism</tissue>
    </source>
</reference>
<dbReference type="OMA" id="HIHRISQ"/>
<sequence length="441" mass="50664">MEPISENGIETKDHHDALLDRMNCSEIDFTNPDETIKCILLCEFHYTAGPKIVCQMPNEYISKDEFSLIHPYVIPKIEMQKTFLSVSLVGKKILGYPVRIDNKKYARNVFHFNVCFVFHPTTRTIAYEPIIRKLSNHLLSLELTTKLLSQQSTNPVQLERLSKLLETARVEINAKKKCMLQDGSTVIPLSVIPLYNDKVSVQSHQAPVLLDKFYTYDFSQWDLTTLRIYPYMNGYNHIHRISQLSDVALELVLECVRHLVIFEVALCLPVFQYSNVYRPTPKISMLAKSKELQQTAVRKCSRSDIKQARYSDIFRMYAYMTHGATLGELCVRFNPAALNINERETVLFGLIHGLIRCVQKFPVSVKKNLFSHREEADTKINKPVPRENKKSTSVLKQTAGISNKIFNGTKSLDEICISTGLSCKQLEEYLARDKHVIVLQR</sequence>
<dbReference type="GO" id="GO:0034198">
    <property type="term" value="P:cellular response to amino acid starvation"/>
    <property type="evidence" value="ECO:0007669"/>
    <property type="project" value="TreeGrafter"/>
</dbReference>
<comment type="similarity">
    <text evidence="1">Belongs to the NPR2 family.</text>
</comment>
<dbReference type="VEuPathDB" id="VectorBase:CSON011252"/>
<gene>
    <name evidence="3" type="primary">CSON011252</name>
</gene>
<evidence type="ECO:0000256" key="1">
    <source>
        <dbReference type="ARBA" id="ARBA00008433"/>
    </source>
</evidence>
<dbReference type="GO" id="GO:1990130">
    <property type="term" value="C:GATOR1 complex"/>
    <property type="evidence" value="ECO:0007669"/>
    <property type="project" value="TreeGrafter"/>
</dbReference>
<dbReference type="GO" id="GO:1904262">
    <property type="term" value="P:negative regulation of TORC1 signaling"/>
    <property type="evidence" value="ECO:0007669"/>
    <property type="project" value="TreeGrafter"/>
</dbReference>
<evidence type="ECO:0000313" key="3">
    <source>
        <dbReference type="EMBL" id="SSX24703.1"/>
    </source>
</evidence>
<organism evidence="3">
    <name type="scientific">Culicoides sonorensis</name>
    <name type="common">Biting midge</name>
    <dbReference type="NCBI Taxonomy" id="179676"/>
    <lineage>
        <taxon>Eukaryota</taxon>
        <taxon>Metazoa</taxon>
        <taxon>Ecdysozoa</taxon>
        <taxon>Arthropoda</taxon>
        <taxon>Hexapoda</taxon>
        <taxon>Insecta</taxon>
        <taxon>Pterygota</taxon>
        <taxon>Neoptera</taxon>
        <taxon>Endopterygota</taxon>
        <taxon>Diptera</taxon>
        <taxon>Nematocera</taxon>
        <taxon>Chironomoidea</taxon>
        <taxon>Ceratopogonidae</taxon>
        <taxon>Ceratopogoninae</taxon>
        <taxon>Culicoides</taxon>
        <taxon>Monoculicoides</taxon>
    </lineage>
</organism>
<protein>
    <submittedName>
        <fullName evidence="3">CSON011252 protein</fullName>
    </submittedName>
</protein>